<comment type="caution">
    <text evidence="1">The sequence shown here is derived from an EMBL/GenBank/DDBJ whole genome shotgun (WGS) entry which is preliminary data.</text>
</comment>
<protein>
    <submittedName>
        <fullName evidence="1">Magnesium/cobalt transporter CorA</fullName>
    </submittedName>
</protein>
<reference evidence="1 2" key="1">
    <citation type="journal article" date="2020" name="Appl. Environ. Microbiol.">
        <title>Genomic Characteristics of a Novel Species of Ammonia-Oxidizing Archaea from the Jiulong River Estuary.</title>
        <authorList>
            <person name="Zou D."/>
            <person name="Wan R."/>
            <person name="Han L."/>
            <person name="Xu M.N."/>
            <person name="Liu Y."/>
            <person name="Liu H."/>
            <person name="Kao S.J."/>
            <person name="Li M."/>
        </authorList>
    </citation>
    <scope>NUCLEOTIDE SEQUENCE [LARGE SCALE GENOMIC DNA]</scope>
    <source>
        <strain evidence="1">W1bin1</strain>
    </source>
</reference>
<dbReference type="EMBL" id="JACEMZ010000006">
    <property type="protein sequence ID" value="MBA4451961.1"/>
    <property type="molecule type" value="Genomic_DNA"/>
</dbReference>
<name>A0AC60VX19_9ARCH</name>
<accession>A0AC60VX19</accession>
<dbReference type="Proteomes" id="UP000559653">
    <property type="component" value="Unassembled WGS sequence"/>
</dbReference>
<proteinExistence type="predicted"/>
<organism evidence="1 2">
    <name type="scientific">Candidatus Nitrosomaritimum aestuariumsis</name>
    <dbReference type="NCBI Taxonomy" id="3342354"/>
    <lineage>
        <taxon>Archaea</taxon>
        <taxon>Nitrososphaerota</taxon>
        <taxon>Nitrososphaeria</taxon>
        <taxon>Nitrosopumilales</taxon>
        <taxon>Nitrosopumilaceae</taxon>
        <taxon>Candidatus Nitrosomaritimum</taxon>
    </lineage>
</organism>
<evidence type="ECO:0000313" key="2">
    <source>
        <dbReference type="Proteomes" id="UP000559653"/>
    </source>
</evidence>
<evidence type="ECO:0000313" key="1">
    <source>
        <dbReference type="EMBL" id="MBA4451961.1"/>
    </source>
</evidence>
<gene>
    <name evidence="1" type="primary">corA</name>
    <name evidence="1" type="ORF">H2B03_02150</name>
</gene>
<sequence>MGLSLFKKSSKKPGDAPGSVVYVGVAKTEKIKLQLINFHENSVTEEEITPDNLSIVDKKVGVSWLNITGIHDPELITKISTHFDIHKLISEDVANTNRHSKIEEYPDLIYAILKMFYVDSKEEIKMEHVNLILKKNLLISFQEYEDDVFEPVRNRIREGRKKIHESNSDYLFYALIDAVTDNYFIVIRKILEKIDLLKKSITHNTSKDSLMVMDSLQDDLLVIQNSILPLKKIFLDLEEYESDIINQSNMIYFRNINDHITQILSSLDVAKEKLSSLSDYYLSVVSHRTNEIMKTLALVATICVPITVIAGIFGMNFQYMPELSHPYSYPIVLISMAGVGLTLVAYFKKKNWI</sequence>